<dbReference type="Proteomes" id="UP000266673">
    <property type="component" value="Unassembled WGS sequence"/>
</dbReference>
<reference evidence="1 2" key="1">
    <citation type="submission" date="2018-06" db="EMBL/GenBank/DDBJ databases">
        <title>Comparative genomics reveals the genomic features of Rhizophagus irregularis, R. cerebriforme, R. diaphanum and Gigaspora rosea, and their symbiotic lifestyle signature.</title>
        <authorList>
            <person name="Morin E."/>
            <person name="San Clemente H."/>
            <person name="Chen E.C.H."/>
            <person name="De La Providencia I."/>
            <person name="Hainaut M."/>
            <person name="Kuo A."/>
            <person name="Kohler A."/>
            <person name="Murat C."/>
            <person name="Tang N."/>
            <person name="Roy S."/>
            <person name="Loubradou J."/>
            <person name="Henrissat B."/>
            <person name="Grigoriev I.V."/>
            <person name="Corradi N."/>
            <person name="Roux C."/>
            <person name="Martin F.M."/>
        </authorList>
    </citation>
    <scope>NUCLEOTIDE SEQUENCE [LARGE SCALE GENOMIC DNA]</scope>
    <source>
        <strain evidence="1 2">DAOM 194757</strain>
    </source>
</reference>
<accession>A0A397ULY0</accession>
<keyword evidence="2" id="KW-1185">Reference proteome</keyword>
<proteinExistence type="predicted"/>
<sequence>EIMSAFVNKSILTYIYLIWDIFIRDNIHRKNCYQDIIKISNYCINSYIFLSNKKNSLLNFDINSAFSHS</sequence>
<name>A0A397ULY0_9GLOM</name>
<dbReference type="EMBL" id="QKWP01001273">
    <property type="protein sequence ID" value="RIB10248.1"/>
    <property type="molecule type" value="Genomic_DNA"/>
</dbReference>
<organism evidence="1 2">
    <name type="scientific">Gigaspora rosea</name>
    <dbReference type="NCBI Taxonomy" id="44941"/>
    <lineage>
        <taxon>Eukaryota</taxon>
        <taxon>Fungi</taxon>
        <taxon>Fungi incertae sedis</taxon>
        <taxon>Mucoromycota</taxon>
        <taxon>Glomeromycotina</taxon>
        <taxon>Glomeromycetes</taxon>
        <taxon>Diversisporales</taxon>
        <taxon>Gigasporaceae</taxon>
        <taxon>Gigaspora</taxon>
    </lineage>
</organism>
<evidence type="ECO:0000313" key="2">
    <source>
        <dbReference type="Proteomes" id="UP000266673"/>
    </source>
</evidence>
<comment type="caution">
    <text evidence="1">The sequence shown here is derived from an EMBL/GenBank/DDBJ whole genome shotgun (WGS) entry which is preliminary data.</text>
</comment>
<protein>
    <submittedName>
        <fullName evidence="1">Uncharacterized protein</fullName>
    </submittedName>
</protein>
<dbReference type="AlphaFoldDB" id="A0A397ULY0"/>
<evidence type="ECO:0000313" key="1">
    <source>
        <dbReference type="EMBL" id="RIB10248.1"/>
    </source>
</evidence>
<gene>
    <name evidence="1" type="ORF">C2G38_2106577</name>
</gene>
<feature type="non-terminal residue" evidence="1">
    <location>
        <position position="1"/>
    </location>
</feature>